<evidence type="ECO:0000313" key="3">
    <source>
        <dbReference type="Proteomes" id="UP000315700"/>
    </source>
</evidence>
<proteinExistence type="predicted"/>
<reference evidence="2 3" key="1">
    <citation type="submission" date="2019-02" db="EMBL/GenBank/DDBJ databases">
        <title>Deep-cultivation of Planctomycetes and their phenomic and genomic characterization uncovers novel biology.</title>
        <authorList>
            <person name="Wiegand S."/>
            <person name="Jogler M."/>
            <person name="Boedeker C."/>
            <person name="Pinto D."/>
            <person name="Vollmers J."/>
            <person name="Rivas-Marin E."/>
            <person name="Kohn T."/>
            <person name="Peeters S.H."/>
            <person name="Heuer A."/>
            <person name="Rast P."/>
            <person name="Oberbeckmann S."/>
            <person name="Bunk B."/>
            <person name="Jeske O."/>
            <person name="Meyerdierks A."/>
            <person name="Storesund J.E."/>
            <person name="Kallscheuer N."/>
            <person name="Luecker S."/>
            <person name="Lage O.M."/>
            <person name="Pohl T."/>
            <person name="Merkel B.J."/>
            <person name="Hornburger P."/>
            <person name="Mueller R.-W."/>
            <person name="Bruemmer F."/>
            <person name="Labrenz M."/>
            <person name="Spormann A.M."/>
            <person name="Op den Camp H."/>
            <person name="Overmann J."/>
            <person name="Amann R."/>
            <person name="Jetten M.S.M."/>
            <person name="Mascher T."/>
            <person name="Medema M.H."/>
            <person name="Devos D.P."/>
            <person name="Kaster A.-K."/>
            <person name="Ovreas L."/>
            <person name="Rohde M."/>
            <person name="Galperin M.Y."/>
            <person name="Jogler C."/>
        </authorList>
    </citation>
    <scope>NUCLEOTIDE SEQUENCE [LARGE SCALE GENOMIC DNA]</scope>
    <source>
        <strain evidence="2 3">Pan44</strain>
    </source>
</reference>
<feature type="compositionally biased region" description="Polar residues" evidence="1">
    <location>
        <begin position="47"/>
        <end position="56"/>
    </location>
</feature>
<name>A0A517SJ75_9PLAN</name>
<dbReference type="EMBL" id="CP036271">
    <property type="protein sequence ID" value="QDT56165.1"/>
    <property type="molecule type" value="Genomic_DNA"/>
</dbReference>
<feature type="compositionally biased region" description="Low complexity" evidence="1">
    <location>
        <begin position="266"/>
        <end position="276"/>
    </location>
</feature>
<feature type="region of interest" description="Disordered" evidence="1">
    <location>
        <begin position="221"/>
        <end position="276"/>
    </location>
</feature>
<evidence type="ECO:0000313" key="2">
    <source>
        <dbReference type="EMBL" id="QDT56165.1"/>
    </source>
</evidence>
<feature type="region of interest" description="Disordered" evidence="1">
    <location>
        <begin position="1"/>
        <end position="159"/>
    </location>
</feature>
<evidence type="ECO:0000256" key="1">
    <source>
        <dbReference type="SAM" id="MobiDB-lite"/>
    </source>
</evidence>
<dbReference type="KEGG" id="ccos:Pan44_42170"/>
<gene>
    <name evidence="2" type="ORF">Pan44_42170</name>
</gene>
<dbReference type="InParanoid" id="A0A517SJ75"/>
<sequence>MATETGWNGRCGVRDHANPLRRTVQTSVVRNGAARSEGHPPVRSGDSESVLQSWSSEPRRSVSAAHRRDLTETLRRKRRGSGDQLRGTAETPPSQSIRPRYSFSTARPARASWSGVRPHGHSTCPARRRKLPGPMSDSRCGTRRNHLPKGSFGPQAPSGRRRLFSMRNLARQVREFVLWQRKQRGISPARGGEKHSTARHTCHTCHRSRTPMFQTVVRCHRSSQVSPPGGRPPRQRMSTCPNPERRGLHTPCTTVASSRGRRRRPSGGSSLRSASE</sequence>
<keyword evidence="3" id="KW-1185">Reference proteome</keyword>
<dbReference type="Proteomes" id="UP000315700">
    <property type="component" value="Chromosome"/>
</dbReference>
<feature type="compositionally biased region" description="Polar residues" evidence="1">
    <location>
        <begin position="91"/>
        <end position="105"/>
    </location>
</feature>
<dbReference type="AlphaFoldDB" id="A0A517SJ75"/>
<protein>
    <submittedName>
        <fullName evidence="2">Uncharacterized protein</fullName>
    </submittedName>
</protein>
<organism evidence="2 3">
    <name type="scientific">Caulifigura coniformis</name>
    <dbReference type="NCBI Taxonomy" id="2527983"/>
    <lineage>
        <taxon>Bacteria</taxon>
        <taxon>Pseudomonadati</taxon>
        <taxon>Planctomycetota</taxon>
        <taxon>Planctomycetia</taxon>
        <taxon>Planctomycetales</taxon>
        <taxon>Planctomycetaceae</taxon>
        <taxon>Caulifigura</taxon>
    </lineage>
</organism>
<accession>A0A517SJ75</accession>